<dbReference type="Pfam" id="PF13740">
    <property type="entry name" value="ACT_6"/>
    <property type="match status" value="1"/>
</dbReference>
<dbReference type="PANTHER" id="PTHR34875:SF5">
    <property type="entry name" value="GLYCINE CLEAVAGE SYSTEM TRANSCRIPTIONAL REPRESSOR"/>
    <property type="match status" value="1"/>
</dbReference>
<dbReference type="GO" id="GO:0006355">
    <property type="term" value="P:regulation of DNA-templated transcription"/>
    <property type="evidence" value="ECO:0007669"/>
    <property type="project" value="UniProtKB-UniRule"/>
</dbReference>
<dbReference type="InterPro" id="IPR002912">
    <property type="entry name" value="ACT_dom"/>
</dbReference>
<dbReference type="CDD" id="cd04893">
    <property type="entry name" value="ACT_GcvR_1"/>
    <property type="match status" value="1"/>
</dbReference>
<proteinExistence type="predicted"/>
<reference evidence="3 5" key="1">
    <citation type="submission" date="2016-02" db="EMBL/GenBank/DDBJ databases">
        <title>Genome sequence of Marichromatium gracile YL-28, a purple sulfur bacterium.</title>
        <authorList>
            <person name="Zhao C."/>
            <person name="Hong X."/>
            <person name="Chen S."/>
            <person name="Yang S."/>
        </authorList>
    </citation>
    <scope>NUCLEOTIDE SEQUENCE [LARGE SCALE GENOMIC DNA]</scope>
    <source>
        <strain evidence="3 5">YL28</strain>
    </source>
</reference>
<accession>A0A4R4AD95</accession>
<dbReference type="GO" id="GO:0005737">
    <property type="term" value="C:cytoplasm"/>
    <property type="evidence" value="ECO:0007669"/>
    <property type="project" value="UniProtKB-SubCell"/>
</dbReference>
<dbReference type="Proteomes" id="UP000075766">
    <property type="component" value="Unassembled WGS sequence"/>
</dbReference>
<keyword evidence="1" id="KW-0804">Transcription</keyword>
<reference evidence="4 6" key="2">
    <citation type="submission" date="2019-03" db="EMBL/GenBank/DDBJ databases">
        <title>Genomic Encyclopedia of Type Strains, Phase IV (KMG-IV): sequencing the most valuable type-strain genomes for metagenomic binning, comparative biology and taxonomic classification.</title>
        <authorList>
            <person name="Goeker M."/>
        </authorList>
    </citation>
    <scope>NUCLEOTIDE SEQUENCE [LARGE SCALE GENOMIC DNA]</scope>
    <source>
        <strain evidence="4 6">DSM 203</strain>
    </source>
</reference>
<evidence type="ECO:0000313" key="6">
    <source>
        <dbReference type="Proteomes" id="UP000295247"/>
    </source>
</evidence>
<dbReference type="InterPro" id="IPR016867">
    <property type="entry name" value="GcvR"/>
</dbReference>
<gene>
    <name evidence="3" type="ORF">AY586_06325</name>
    <name evidence="4" type="ORF">EDC29_103259</name>
</gene>
<dbReference type="Gene3D" id="3.30.70.260">
    <property type="match status" value="2"/>
</dbReference>
<evidence type="ECO:0000313" key="3">
    <source>
        <dbReference type="EMBL" id="KXX66183.1"/>
    </source>
</evidence>
<keyword evidence="1" id="KW-0963">Cytoplasm</keyword>
<dbReference type="EMBL" id="LSYU01000013">
    <property type="protein sequence ID" value="KXX66183.1"/>
    <property type="molecule type" value="Genomic_DNA"/>
</dbReference>
<dbReference type="InterPro" id="IPR050990">
    <property type="entry name" value="UPF0237/GcvR_regulator"/>
</dbReference>
<feature type="domain" description="ACT" evidence="2">
    <location>
        <begin position="9"/>
        <end position="85"/>
    </location>
</feature>
<comment type="subcellular location">
    <subcellularLocation>
        <location evidence="1">Cytoplasm</location>
    </subcellularLocation>
</comment>
<keyword evidence="5" id="KW-1185">Reference proteome</keyword>
<organism evidence="4 6">
    <name type="scientific">Marichromatium gracile</name>
    <name type="common">Chromatium gracile</name>
    <dbReference type="NCBI Taxonomy" id="1048"/>
    <lineage>
        <taxon>Bacteria</taxon>
        <taxon>Pseudomonadati</taxon>
        <taxon>Pseudomonadota</taxon>
        <taxon>Gammaproteobacteria</taxon>
        <taxon>Chromatiales</taxon>
        <taxon>Chromatiaceae</taxon>
        <taxon>Marichromatium</taxon>
    </lineage>
</organism>
<sequence>MTRQKTYLVISALGEDHPGIVDQISRTVLEHGCNIEDSRMSVLGGEFAAMLLVEGKWNTLAKIENALPELERQLGMTIVSKRTGQRNAGANLLPYAVDVVSMDHPGIVNNLAAFFAERRINIEDMATSTYAAAHTGTPMFSVHIAVGIPADIHIAGLRDEFMDYCDGLNLDAVLEPLKS</sequence>
<dbReference type="Proteomes" id="UP000295247">
    <property type="component" value="Unassembled WGS sequence"/>
</dbReference>
<name>A0A4R4AD95_MARGR</name>
<evidence type="ECO:0000259" key="2">
    <source>
        <dbReference type="PROSITE" id="PS51671"/>
    </source>
</evidence>
<dbReference type="PIRSF" id="PIRSF028103">
    <property type="entry name" value="GcvR"/>
    <property type="match status" value="1"/>
</dbReference>
<dbReference type="CDD" id="cd04869">
    <property type="entry name" value="ACT_GcvR_2"/>
    <property type="match status" value="1"/>
</dbReference>
<dbReference type="FunFam" id="3.30.70.260:FF:000005">
    <property type="entry name" value="Glycine cleavage system transcriptional repressor"/>
    <property type="match status" value="1"/>
</dbReference>
<dbReference type="PROSITE" id="PS51671">
    <property type="entry name" value="ACT"/>
    <property type="match status" value="2"/>
</dbReference>
<dbReference type="EMBL" id="SMDC01000003">
    <property type="protein sequence ID" value="TCW37062.1"/>
    <property type="molecule type" value="Genomic_DNA"/>
</dbReference>
<evidence type="ECO:0000256" key="1">
    <source>
        <dbReference type="PIRNR" id="PIRNR028103"/>
    </source>
</evidence>
<comment type="caution">
    <text evidence="4">The sequence shown here is derived from an EMBL/GenBank/DDBJ whole genome shotgun (WGS) entry which is preliminary data.</text>
</comment>
<evidence type="ECO:0000313" key="4">
    <source>
        <dbReference type="EMBL" id="TCW37062.1"/>
    </source>
</evidence>
<dbReference type="PANTHER" id="PTHR34875">
    <property type="entry name" value="UPF0237 PROTEIN MJ1558"/>
    <property type="match status" value="1"/>
</dbReference>
<dbReference type="AlphaFoldDB" id="A0A4R4AD95"/>
<feature type="domain" description="ACT" evidence="2">
    <location>
        <begin position="96"/>
        <end position="179"/>
    </location>
</feature>
<protein>
    <recommendedName>
        <fullName evidence="1">Glycine cleavage system transcriptional repressor</fullName>
    </recommendedName>
</protein>
<keyword evidence="1" id="KW-0678">Repressor</keyword>
<dbReference type="InterPro" id="IPR045865">
    <property type="entry name" value="ACT-like_dom_sf"/>
</dbReference>
<dbReference type="SUPFAM" id="SSF55021">
    <property type="entry name" value="ACT-like"/>
    <property type="match status" value="2"/>
</dbReference>
<evidence type="ECO:0000313" key="5">
    <source>
        <dbReference type="Proteomes" id="UP000075766"/>
    </source>
</evidence>
<dbReference type="RefSeq" id="WP_005222440.1">
    <property type="nucleotide sequence ID" value="NZ_JAKEDQ010000004.1"/>
</dbReference>